<evidence type="ECO:0000256" key="6">
    <source>
        <dbReference type="ARBA" id="ARBA00022840"/>
    </source>
</evidence>
<accession>A0ABT9IS21</accession>
<dbReference type="CDD" id="cd14014">
    <property type="entry name" value="STKc_PknB_like"/>
    <property type="match status" value="1"/>
</dbReference>
<dbReference type="Proteomes" id="UP001232725">
    <property type="component" value="Unassembled WGS sequence"/>
</dbReference>
<dbReference type="SMART" id="SM00220">
    <property type="entry name" value="S_TKc"/>
    <property type="match status" value="1"/>
</dbReference>
<feature type="region of interest" description="Disordered" evidence="8">
    <location>
        <begin position="418"/>
        <end position="443"/>
    </location>
</feature>
<keyword evidence="4 7" id="KW-0547">Nucleotide-binding</keyword>
<feature type="domain" description="Protein kinase" evidence="10">
    <location>
        <begin position="16"/>
        <end position="282"/>
    </location>
</feature>
<dbReference type="PROSITE" id="PS00107">
    <property type="entry name" value="PROTEIN_KINASE_ATP"/>
    <property type="match status" value="1"/>
</dbReference>
<evidence type="ECO:0000256" key="1">
    <source>
        <dbReference type="ARBA" id="ARBA00012513"/>
    </source>
</evidence>
<keyword evidence="9" id="KW-0472">Membrane</keyword>
<evidence type="ECO:0000313" key="11">
    <source>
        <dbReference type="EMBL" id="MDP5228327.1"/>
    </source>
</evidence>
<dbReference type="InterPro" id="IPR011009">
    <property type="entry name" value="Kinase-like_dom_sf"/>
</dbReference>
<dbReference type="SUPFAM" id="SSF56112">
    <property type="entry name" value="Protein kinase-like (PK-like)"/>
    <property type="match status" value="1"/>
</dbReference>
<dbReference type="Pfam" id="PF00069">
    <property type="entry name" value="Pkinase"/>
    <property type="match status" value="1"/>
</dbReference>
<feature type="region of interest" description="Disordered" evidence="8">
    <location>
        <begin position="317"/>
        <end position="399"/>
    </location>
</feature>
<keyword evidence="9" id="KW-1133">Transmembrane helix</keyword>
<dbReference type="PANTHER" id="PTHR43289">
    <property type="entry name" value="MITOGEN-ACTIVATED PROTEIN KINASE KINASE KINASE 20-RELATED"/>
    <property type="match status" value="1"/>
</dbReference>
<proteinExistence type="predicted"/>
<dbReference type="Gene3D" id="1.10.510.10">
    <property type="entry name" value="Transferase(Phosphotransferase) domain 1"/>
    <property type="match status" value="1"/>
</dbReference>
<dbReference type="PROSITE" id="PS50011">
    <property type="entry name" value="PROTEIN_KINASE_DOM"/>
    <property type="match status" value="1"/>
</dbReference>
<evidence type="ECO:0000256" key="9">
    <source>
        <dbReference type="SAM" id="Phobius"/>
    </source>
</evidence>
<feature type="compositionally biased region" description="Low complexity" evidence="8">
    <location>
        <begin position="361"/>
        <end position="394"/>
    </location>
</feature>
<evidence type="ECO:0000256" key="7">
    <source>
        <dbReference type="PROSITE-ProRule" id="PRU10141"/>
    </source>
</evidence>
<evidence type="ECO:0000256" key="4">
    <source>
        <dbReference type="ARBA" id="ARBA00022741"/>
    </source>
</evidence>
<evidence type="ECO:0000259" key="10">
    <source>
        <dbReference type="PROSITE" id="PS50011"/>
    </source>
</evidence>
<dbReference type="RefSeq" id="WP_305997373.1">
    <property type="nucleotide sequence ID" value="NZ_JAVALS010000013.1"/>
</dbReference>
<evidence type="ECO:0000256" key="2">
    <source>
        <dbReference type="ARBA" id="ARBA00022527"/>
    </source>
</evidence>
<gene>
    <name evidence="11" type="ORF">Q9R02_14275</name>
</gene>
<dbReference type="PANTHER" id="PTHR43289:SF6">
    <property type="entry name" value="SERINE_THREONINE-PROTEIN KINASE NEKL-3"/>
    <property type="match status" value="1"/>
</dbReference>
<keyword evidence="2" id="KW-0723">Serine/threonine-protein kinase</keyword>
<keyword evidence="5 11" id="KW-0418">Kinase</keyword>
<name>A0ABT9IS21_9MICC</name>
<dbReference type="InterPro" id="IPR000719">
    <property type="entry name" value="Prot_kinase_dom"/>
</dbReference>
<feature type="transmembrane region" description="Helical" evidence="9">
    <location>
        <begin position="448"/>
        <end position="469"/>
    </location>
</feature>
<feature type="compositionally biased region" description="Low complexity" evidence="8">
    <location>
        <begin position="331"/>
        <end position="350"/>
    </location>
</feature>
<keyword evidence="12" id="KW-1185">Reference proteome</keyword>
<evidence type="ECO:0000256" key="8">
    <source>
        <dbReference type="SAM" id="MobiDB-lite"/>
    </source>
</evidence>
<dbReference type="PROSITE" id="PS00108">
    <property type="entry name" value="PROTEIN_KINASE_ST"/>
    <property type="match status" value="1"/>
</dbReference>
<dbReference type="InterPro" id="IPR008271">
    <property type="entry name" value="Ser/Thr_kinase_AS"/>
</dbReference>
<feature type="binding site" evidence="7">
    <location>
        <position position="45"/>
    </location>
    <ligand>
        <name>ATP</name>
        <dbReference type="ChEBI" id="CHEBI:30616"/>
    </ligand>
</feature>
<dbReference type="GO" id="GO:0004674">
    <property type="term" value="F:protein serine/threonine kinase activity"/>
    <property type="evidence" value="ECO:0007669"/>
    <property type="project" value="UniProtKB-EC"/>
</dbReference>
<evidence type="ECO:0000313" key="12">
    <source>
        <dbReference type="Proteomes" id="UP001232725"/>
    </source>
</evidence>
<feature type="region of interest" description="Disordered" evidence="8">
    <location>
        <begin position="474"/>
        <end position="498"/>
    </location>
</feature>
<dbReference type="EMBL" id="JAVALS010000013">
    <property type="protein sequence ID" value="MDP5228327.1"/>
    <property type="molecule type" value="Genomic_DNA"/>
</dbReference>
<keyword evidence="3 11" id="KW-0808">Transferase</keyword>
<dbReference type="EC" id="2.7.11.1" evidence="1"/>
<comment type="caution">
    <text evidence="11">The sequence shown here is derived from an EMBL/GenBank/DDBJ whole genome shotgun (WGS) entry which is preliminary data.</text>
</comment>
<dbReference type="InterPro" id="IPR017441">
    <property type="entry name" value="Protein_kinase_ATP_BS"/>
</dbReference>
<protein>
    <recommendedName>
        <fullName evidence="1">non-specific serine/threonine protein kinase</fullName>
        <ecNumber evidence="1">2.7.11.1</ecNumber>
    </recommendedName>
</protein>
<organism evidence="11 12">
    <name type="scientific">Arthrobacter horti</name>
    <dbReference type="NCBI Taxonomy" id="3068273"/>
    <lineage>
        <taxon>Bacteria</taxon>
        <taxon>Bacillati</taxon>
        <taxon>Actinomycetota</taxon>
        <taxon>Actinomycetes</taxon>
        <taxon>Micrococcales</taxon>
        <taxon>Micrococcaceae</taxon>
        <taxon>Arthrobacter</taxon>
    </lineage>
</organism>
<evidence type="ECO:0000256" key="5">
    <source>
        <dbReference type="ARBA" id="ARBA00022777"/>
    </source>
</evidence>
<keyword evidence="9" id="KW-0812">Transmembrane</keyword>
<reference evidence="11 12" key="1">
    <citation type="submission" date="2023-08" db="EMBL/GenBank/DDBJ databases">
        <title>Arthrobacter horti sp. nov., isolated from forest soil.</title>
        <authorList>
            <person name="Park M."/>
        </authorList>
    </citation>
    <scope>NUCLEOTIDE SEQUENCE [LARGE SCALE GENOMIC DNA]</scope>
    <source>
        <strain evidence="11 12">YJM1</strain>
    </source>
</reference>
<keyword evidence="6 7" id="KW-0067">ATP-binding</keyword>
<evidence type="ECO:0000256" key="3">
    <source>
        <dbReference type="ARBA" id="ARBA00022679"/>
    </source>
</evidence>
<sequence>MSRKRPAAPPPHIDGFNYVRVLGSGGFADVYLYQQDRPRRQVAVKVLHAGLKTEGARRAFESEANLMAQLSTHPYIVTIYEAEVTPDGHSYLAMEYCSRPSLDLRYRKERFRLQEALSIGIQVASAVETAHRAGIAHRDIKPANILVTDYNRPALTDFGISGVIGGDPEEDGNDGAMSVPWSPPESFRSGNTDGVLVDVWALGATVHTLLAGHSPFAIPGADNSNAEMINRISNTPLPRLARADVPEALQLALATAMAKNPASRYPSAYAFGLALQRIQAELSLSVTPFEVMGDPVQDEAEPEEDVEATRLRGVSVIDPEGFSGRSGTGTSGERTAPNRTTPGYTGPGRTLPEDPTQMRSTATGAANAGTAPAYPAAPPAQQAWPAPQGWTAPQGWAGTREDDATSATVLRGMQQQPVPVDGVTADGRTHGESGAPEGTGRPGSKVRLWVGILAGALVAAVAVVLVITLSNGGTQARDRQPGAVQTTGASGVGKPVDPLADGTVPDVTDVKGVAAGPDKVFFSWSNPDPKAGDSYKYQTLTATSQGPWQSAAGRNATVPKAQAGQPTCIAVQLVRSDGAASSAVVDSAKACFK</sequence>